<gene>
    <name evidence="2" type="ORF">EHYA_09291</name>
</gene>
<feature type="region of interest" description="Disordered" evidence="1">
    <location>
        <begin position="100"/>
        <end position="121"/>
    </location>
</feature>
<evidence type="ECO:0000313" key="2">
    <source>
        <dbReference type="EMBL" id="GCE01525.1"/>
    </source>
</evidence>
<dbReference type="EMBL" id="BIFH01000049">
    <property type="protein sequence ID" value="GCE01525.1"/>
    <property type="molecule type" value="Genomic_DNA"/>
</dbReference>
<sequence length="121" mass="12717">MARVRTPTEAGREASPKRGPYGLLLTLRNGGVVELGITAESAPGDQYDQPENVVEGEPVTPLPTPEIDGAKVRTGDVEAFIAAVIATSSEVAHIDRYSEAEFPGPSRTGCRSAPTRGRNSA</sequence>
<protein>
    <submittedName>
        <fullName evidence="2">Uncharacterized protein</fullName>
    </submittedName>
</protein>
<accession>A0A401Z3W9</accession>
<feature type="region of interest" description="Disordered" evidence="1">
    <location>
        <begin position="41"/>
        <end position="67"/>
    </location>
</feature>
<evidence type="ECO:0000256" key="1">
    <source>
        <dbReference type="SAM" id="MobiDB-lite"/>
    </source>
</evidence>
<reference evidence="2 3" key="1">
    <citation type="submission" date="2018-12" db="EMBL/GenBank/DDBJ databases">
        <title>Draft genome sequence of Embleya hyalina NBRC 13850T.</title>
        <authorList>
            <person name="Komaki H."/>
            <person name="Hosoyama A."/>
            <person name="Kimura A."/>
            <person name="Ichikawa N."/>
            <person name="Tamura T."/>
        </authorList>
    </citation>
    <scope>NUCLEOTIDE SEQUENCE [LARGE SCALE GENOMIC DNA]</scope>
    <source>
        <strain evidence="2 3">NBRC 13850</strain>
    </source>
</reference>
<feature type="region of interest" description="Disordered" evidence="1">
    <location>
        <begin position="1"/>
        <end position="21"/>
    </location>
</feature>
<dbReference type="AlphaFoldDB" id="A0A401Z3W9"/>
<evidence type="ECO:0000313" key="3">
    <source>
        <dbReference type="Proteomes" id="UP000286931"/>
    </source>
</evidence>
<dbReference type="Proteomes" id="UP000286931">
    <property type="component" value="Unassembled WGS sequence"/>
</dbReference>
<comment type="caution">
    <text evidence="2">The sequence shown here is derived from an EMBL/GenBank/DDBJ whole genome shotgun (WGS) entry which is preliminary data.</text>
</comment>
<proteinExistence type="predicted"/>
<name>A0A401Z3W9_9ACTN</name>
<organism evidence="2 3">
    <name type="scientific">Embleya hyalina</name>
    <dbReference type="NCBI Taxonomy" id="516124"/>
    <lineage>
        <taxon>Bacteria</taxon>
        <taxon>Bacillati</taxon>
        <taxon>Actinomycetota</taxon>
        <taxon>Actinomycetes</taxon>
        <taxon>Kitasatosporales</taxon>
        <taxon>Streptomycetaceae</taxon>
        <taxon>Embleya</taxon>
    </lineage>
</organism>
<keyword evidence="3" id="KW-1185">Reference proteome</keyword>